<name>A0AB73T1H9_9FIRM</name>
<evidence type="ECO:0000313" key="2">
    <source>
        <dbReference type="EMBL" id="PWJ74102.1"/>
    </source>
</evidence>
<keyword evidence="3" id="KW-1185">Reference proteome</keyword>
<organism evidence="2 3">
    <name type="scientific">Murimonas intestini</name>
    <dbReference type="NCBI Taxonomy" id="1337051"/>
    <lineage>
        <taxon>Bacteria</taxon>
        <taxon>Bacillati</taxon>
        <taxon>Bacillota</taxon>
        <taxon>Clostridia</taxon>
        <taxon>Lachnospirales</taxon>
        <taxon>Lachnospiraceae</taxon>
        <taxon>Murimonas</taxon>
    </lineage>
</organism>
<gene>
    <name evidence="2" type="ORF">C7383_110142</name>
</gene>
<proteinExistence type="predicted"/>
<comment type="caution">
    <text evidence="2">The sequence shown here is derived from an EMBL/GenBank/DDBJ whole genome shotgun (WGS) entry which is preliminary data.</text>
</comment>
<feature type="transmembrane region" description="Helical" evidence="1">
    <location>
        <begin position="12"/>
        <end position="34"/>
    </location>
</feature>
<evidence type="ECO:0000313" key="3">
    <source>
        <dbReference type="Proteomes" id="UP000245412"/>
    </source>
</evidence>
<keyword evidence="1" id="KW-1133">Transmembrane helix</keyword>
<feature type="transmembrane region" description="Helical" evidence="1">
    <location>
        <begin position="71"/>
        <end position="92"/>
    </location>
</feature>
<reference evidence="2 3" key="1">
    <citation type="submission" date="2018-05" db="EMBL/GenBank/DDBJ databases">
        <authorList>
            <person name="Goeker M."/>
            <person name="Huntemann M."/>
            <person name="Clum A."/>
            <person name="Pillay M."/>
            <person name="Palaniappan K."/>
            <person name="Varghese N."/>
            <person name="Mikhailova N."/>
            <person name="Stamatis D."/>
            <person name="Reddy T."/>
            <person name="Daum C."/>
            <person name="Shapiro N."/>
            <person name="Ivanova N."/>
            <person name="Kyrpides N."/>
            <person name="Woyke T."/>
        </authorList>
    </citation>
    <scope>NUCLEOTIDE SEQUENCE [LARGE SCALE GENOMIC DNA]</scope>
    <source>
        <strain evidence="2 3">DSM 26524</strain>
    </source>
</reference>
<feature type="transmembrane region" description="Helical" evidence="1">
    <location>
        <begin position="40"/>
        <end position="59"/>
    </location>
</feature>
<dbReference type="RefSeq" id="WP_109747439.1">
    <property type="nucleotide sequence ID" value="NZ_JANKBI010000009.1"/>
</dbReference>
<dbReference type="Proteomes" id="UP000245412">
    <property type="component" value="Unassembled WGS sequence"/>
</dbReference>
<keyword evidence="1" id="KW-0812">Transmembrane</keyword>
<protein>
    <submittedName>
        <fullName evidence="2">Uncharacterized protein</fullName>
    </submittedName>
</protein>
<keyword evidence="1" id="KW-0472">Membrane</keyword>
<dbReference type="AlphaFoldDB" id="A0AB73T1H9"/>
<sequence>MTREKLKKWCCYYLLLWLGAFICIGVTQLTGLSIRPIVELVFRLTAYFYPVSIMGYSIWNMKDEESFRNICFGIYLAVFFLITVVFILFLILPMKMERRMDCGYLQITDSSNFPDADRHFFAEPKALLFMEYFDWDVEHDIYILEYKYNTTFTVAENRGDGINRYSPFEHPEIAVRVYFRDIYGIVDDYQYQLTSNIALKYYREKGLLWEYRYVDDYEGNIGFIVKVDDNLEQYAQDLAAMVAEALKDPFYKDNVGWLNIGVAENTWKMLAFGDYLPFKENGISPDFYSDDQNVLNELKKWTKKR</sequence>
<accession>A0AB73T1H9</accession>
<dbReference type="EMBL" id="QGGY01000010">
    <property type="protein sequence ID" value="PWJ74102.1"/>
    <property type="molecule type" value="Genomic_DNA"/>
</dbReference>
<evidence type="ECO:0000256" key="1">
    <source>
        <dbReference type="SAM" id="Phobius"/>
    </source>
</evidence>